<dbReference type="AlphaFoldDB" id="A0A9D3UQP8"/>
<dbReference type="Gene3D" id="3.30.505.10">
    <property type="entry name" value="SH2 domain"/>
    <property type="match status" value="1"/>
</dbReference>
<name>A0A9D3UQP8_9ROSI</name>
<organism evidence="2 3">
    <name type="scientific">Gossypium stocksii</name>
    <dbReference type="NCBI Taxonomy" id="47602"/>
    <lineage>
        <taxon>Eukaryota</taxon>
        <taxon>Viridiplantae</taxon>
        <taxon>Streptophyta</taxon>
        <taxon>Embryophyta</taxon>
        <taxon>Tracheophyta</taxon>
        <taxon>Spermatophyta</taxon>
        <taxon>Magnoliopsida</taxon>
        <taxon>eudicotyledons</taxon>
        <taxon>Gunneridae</taxon>
        <taxon>Pentapetalae</taxon>
        <taxon>rosids</taxon>
        <taxon>malvids</taxon>
        <taxon>Malvales</taxon>
        <taxon>Malvaceae</taxon>
        <taxon>Malvoideae</taxon>
        <taxon>Gossypium</taxon>
    </lineage>
</organism>
<dbReference type="SUPFAM" id="SSF55550">
    <property type="entry name" value="SH2 domain"/>
    <property type="match status" value="1"/>
</dbReference>
<dbReference type="InterPro" id="IPR036860">
    <property type="entry name" value="SH2_dom_sf"/>
</dbReference>
<dbReference type="CDD" id="cd09918">
    <property type="entry name" value="SH2_Nterm_SPT6_like"/>
    <property type="match status" value="1"/>
</dbReference>
<comment type="caution">
    <text evidence="2">The sequence shown here is derived from an EMBL/GenBank/DDBJ whole genome shotgun (WGS) entry which is preliminary data.</text>
</comment>
<evidence type="ECO:0000313" key="2">
    <source>
        <dbReference type="EMBL" id="KAH1055541.1"/>
    </source>
</evidence>
<dbReference type="PANTHER" id="PTHR10145">
    <property type="entry name" value="TRANSCRIPTION ELONGATION FACTOR SPT6"/>
    <property type="match status" value="1"/>
</dbReference>
<sequence length="192" mass="22506">MRFLDLIHVQNLDPYYHEERSSTQSDQEKARKEREMSKKYFKPRLIVHPCFQNITTDEAIESLSDKDPGESIIRPSSRGPSFLTLTLKLYDGVYAHKAIVEGGKEHKDITSLFRIGKTLKIGEDTFEDLDEVMDRYVDPLVSHLKAMLSYRKFRKGTKVEVDQLLSIEKSEKRMYEDIDSLVVYFQKHIDDR</sequence>
<dbReference type="GO" id="GO:0034728">
    <property type="term" value="P:nucleosome organization"/>
    <property type="evidence" value="ECO:0007669"/>
    <property type="project" value="TreeGrafter"/>
</dbReference>
<dbReference type="InterPro" id="IPR035420">
    <property type="entry name" value="Spt6_SH2"/>
</dbReference>
<protein>
    <recommendedName>
        <fullName evidence="1">Spt6 SH2 domain-containing protein</fullName>
    </recommendedName>
</protein>
<proteinExistence type="predicted"/>
<evidence type="ECO:0000313" key="3">
    <source>
        <dbReference type="Proteomes" id="UP000828251"/>
    </source>
</evidence>
<dbReference type="InterPro" id="IPR017072">
    <property type="entry name" value="TF_Spt6"/>
</dbReference>
<accession>A0A9D3UQP8</accession>
<evidence type="ECO:0000259" key="1">
    <source>
        <dbReference type="Pfam" id="PF14633"/>
    </source>
</evidence>
<dbReference type="Pfam" id="PF14633">
    <property type="entry name" value="SH2_2"/>
    <property type="match status" value="1"/>
</dbReference>
<dbReference type="InterPro" id="IPR035019">
    <property type="entry name" value="Spt6_SH2_N"/>
</dbReference>
<feature type="domain" description="Spt6 SH2" evidence="1">
    <location>
        <begin position="16"/>
        <end position="172"/>
    </location>
</feature>
<dbReference type="GO" id="GO:0031491">
    <property type="term" value="F:nucleosome binding"/>
    <property type="evidence" value="ECO:0007669"/>
    <property type="project" value="TreeGrafter"/>
</dbReference>
<dbReference type="GO" id="GO:0008023">
    <property type="term" value="C:transcription elongation factor complex"/>
    <property type="evidence" value="ECO:0007669"/>
    <property type="project" value="TreeGrafter"/>
</dbReference>
<dbReference type="OrthoDB" id="1725446at2759"/>
<dbReference type="FunFam" id="3.30.505.10:FF:000047">
    <property type="entry name" value="Transcription elongation factor spt6"/>
    <property type="match status" value="1"/>
</dbReference>
<dbReference type="PANTHER" id="PTHR10145:SF6">
    <property type="entry name" value="TRANSCRIPTION ELONGATION FACTOR SPT6"/>
    <property type="match status" value="1"/>
</dbReference>
<reference evidence="2 3" key="1">
    <citation type="journal article" date="2021" name="Plant Biotechnol. J.">
        <title>Multi-omics assisted identification of the key and species-specific regulatory components of drought-tolerant mechanisms in Gossypium stocksii.</title>
        <authorList>
            <person name="Yu D."/>
            <person name="Ke L."/>
            <person name="Zhang D."/>
            <person name="Wu Y."/>
            <person name="Sun Y."/>
            <person name="Mei J."/>
            <person name="Sun J."/>
            <person name="Sun Y."/>
        </authorList>
    </citation>
    <scope>NUCLEOTIDE SEQUENCE [LARGE SCALE GENOMIC DNA]</scope>
    <source>
        <strain evidence="3">cv. E1</strain>
        <tissue evidence="2">Leaf</tissue>
    </source>
</reference>
<dbReference type="GO" id="GO:0140673">
    <property type="term" value="P:transcription elongation-coupled chromatin remodeling"/>
    <property type="evidence" value="ECO:0007669"/>
    <property type="project" value="InterPro"/>
</dbReference>
<keyword evidence="3" id="KW-1185">Reference proteome</keyword>
<gene>
    <name evidence="2" type="ORF">J1N35_033606</name>
</gene>
<dbReference type="EMBL" id="JAIQCV010000010">
    <property type="protein sequence ID" value="KAH1055541.1"/>
    <property type="molecule type" value="Genomic_DNA"/>
</dbReference>
<dbReference type="Proteomes" id="UP000828251">
    <property type="component" value="Unassembled WGS sequence"/>
</dbReference>
<dbReference type="GO" id="GO:0042393">
    <property type="term" value="F:histone binding"/>
    <property type="evidence" value="ECO:0007669"/>
    <property type="project" value="TreeGrafter"/>
</dbReference>